<dbReference type="Pfam" id="PF00364">
    <property type="entry name" value="Biotin_lipoyl"/>
    <property type="match status" value="1"/>
</dbReference>
<dbReference type="Proteomes" id="UP000199391">
    <property type="component" value="Unassembled WGS sequence"/>
</dbReference>
<dbReference type="CDD" id="cd06850">
    <property type="entry name" value="biotinyl_domain"/>
    <property type="match status" value="1"/>
</dbReference>
<dbReference type="AlphaFoldDB" id="A0A1I7KHC2"/>
<reference evidence="3" key="1">
    <citation type="submission" date="2016-10" db="EMBL/GenBank/DDBJ databases">
        <authorList>
            <person name="Varghese N."/>
            <person name="Submissions S."/>
        </authorList>
    </citation>
    <scope>NUCLEOTIDE SEQUENCE [LARGE SCALE GENOMIC DNA]</scope>
    <source>
        <strain evidence="3">CGMCC 1.11014</strain>
    </source>
</reference>
<dbReference type="STRING" id="1035707.SAMN05216552_10172"/>
<evidence type="ECO:0000259" key="1">
    <source>
        <dbReference type="Pfam" id="PF00364"/>
    </source>
</evidence>
<dbReference type="InterPro" id="IPR011053">
    <property type="entry name" value="Single_hybrid_motif"/>
</dbReference>
<dbReference type="SUPFAM" id="SSF51230">
    <property type="entry name" value="Single hybrid motif"/>
    <property type="match status" value="1"/>
</dbReference>
<dbReference type="GO" id="GO:1990281">
    <property type="term" value="C:efflux pump complex"/>
    <property type="evidence" value="ECO:0007669"/>
    <property type="project" value="TreeGrafter"/>
</dbReference>
<evidence type="ECO:0000313" key="3">
    <source>
        <dbReference type="Proteomes" id="UP000199391"/>
    </source>
</evidence>
<dbReference type="PANTHER" id="PTHR30469:SF15">
    <property type="entry name" value="HLYD FAMILY OF SECRETION PROTEINS"/>
    <property type="match status" value="1"/>
</dbReference>
<keyword evidence="3" id="KW-1185">Reference proteome</keyword>
<name>A0A1I7KHC2_9BURK</name>
<accession>A0A1I7KHC2</accession>
<dbReference type="PANTHER" id="PTHR30469">
    <property type="entry name" value="MULTIDRUG RESISTANCE PROTEIN MDTA"/>
    <property type="match status" value="1"/>
</dbReference>
<dbReference type="Gene3D" id="2.40.50.100">
    <property type="match status" value="1"/>
</dbReference>
<feature type="domain" description="Lipoyl-binding" evidence="1">
    <location>
        <begin position="49"/>
        <end position="104"/>
    </location>
</feature>
<sequence>MTLPPPCATAAAPVAAAARTGPQESIDHRGAQGYTESARLCTLRADSAGDVTALLVKAGDRVKAGQVLARIGQSDVTAHYDGVVSATFARVGEAVAPGRHLVTMYDPTRMRVVASVPRSQLRDINLDEPVEIDVAATSQRLTVQKVIVISQAEKPMPMAKVYLELGEVDGLRPGQLARASFGANGGARH</sequence>
<dbReference type="InterPro" id="IPR000089">
    <property type="entry name" value="Biotin_lipoyl"/>
</dbReference>
<dbReference type="EMBL" id="FPBO01000017">
    <property type="protein sequence ID" value="SFU96837.1"/>
    <property type="molecule type" value="Genomic_DNA"/>
</dbReference>
<dbReference type="GO" id="GO:0015562">
    <property type="term" value="F:efflux transmembrane transporter activity"/>
    <property type="evidence" value="ECO:0007669"/>
    <property type="project" value="TreeGrafter"/>
</dbReference>
<proteinExistence type="predicted"/>
<gene>
    <name evidence="2" type="ORF">SAMN05216552_10172</name>
</gene>
<evidence type="ECO:0000313" key="2">
    <source>
        <dbReference type="EMBL" id="SFU96837.1"/>
    </source>
</evidence>
<protein>
    <submittedName>
        <fullName evidence="2">Barrel-sandwich domain of CusB or HlyD membrane-fusion</fullName>
    </submittedName>
</protein>
<dbReference type="Gene3D" id="2.40.30.170">
    <property type="match status" value="1"/>
</dbReference>
<organism evidence="2 3">
    <name type="scientific">Pseudoduganella namucuonensis</name>
    <dbReference type="NCBI Taxonomy" id="1035707"/>
    <lineage>
        <taxon>Bacteria</taxon>
        <taxon>Pseudomonadati</taxon>
        <taxon>Pseudomonadota</taxon>
        <taxon>Betaproteobacteria</taxon>
        <taxon>Burkholderiales</taxon>
        <taxon>Oxalobacteraceae</taxon>
        <taxon>Telluria group</taxon>
        <taxon>Pseudoduganella</taxon>
    </lineage>
</organism>